<keyword evidence="8" id="KW-1185">Reference proteome</keyword>
<sequence length="387" mass="42191">MSSSDRDLRDFMIGLCLAIGSSVFIGVSFILKKLGLLRYARKVSTRAGQGGCGYLREWMWWAGMILMTLGEGANFAAFAFAPATMVTPLGALSVIVSAVLSARILKEKLNILGKVGCFLCVLGSTVMVIHAPKEQEVHSVLDLVLKMKEPAFIVYALIMLITAIVTIFYFVPRYGQKNVLVYITVCSTLGSFTVMGCKGVGTAINATVRGHNEFTNWITYVLLGVIIVCIILQLNFLNKALDTFNTAVVTPIYYVFFTSFVITGSAILFQEFQHMGALDIVGFLCGFLTIIAGIFLLNAFKDLKISWRNLPKVTKEADIPETGSINSTVGLNGVTNATFVDVQQIEAHISRNMSNGCITRTMSDDSDCNDNGCAPDRYHGSSPVLDM</sequence>
<evidence type="ECO:0000313" key="8">
    <source>
        <dbReference type="Proteomes" id="UP001497497"/>
    </source>
</evidence>
<evidence type="ECO:0000256" key="2">
    <source>
        <dbReference type="ARBA" id="ARBA00007230"/>
    </source>
</evidence>
<dbReference type="GO" id="GO:0016020">
    <property type="term" value="C:membrane"/>
    <property type="evidence" value="ECO:0007669"/>
    <property type="project" value="UniProtKB-SubCell"/>
</dbReference>
<evidence type="ECO:0000256" key="5">
    <source>
        <dbReference type="ARBA" id="ARBA00023136"/>
    </source>
</evidence>
<name>A0AAV2H0J3_LYMST</name>
<dbReference type="PANTHER" id="PTHR12570:SF92">
    <property type="entry name" value="SPICHTHYIN, ISOFORM B"/>
    <property type="match status" value="1"/>
</dbReference>
<dbReference type="InterPro" id="IPR008521">
    <property type="entry name" value="Mg_trans_NIPA"/>
</dbReference>
<dbReference type="EMBL" id="CAXITT010000009">
    <property type="protein sequence ID" value="CAL1526851.1"/>
    <property type="molecule type" value="Genomic_DNA"/>
</dbReference>
<evidence type="ECO:0000256" key="6">
    <source>
        <dbReference type="SAM" id="Phobius"/>
    </source>
</evidence>
<feature type="transmembrane region" description="Helical" evidence="6">
    <location>
        <begin position="86"/>
        <end position="105"/>
    </location>
</feature>
<comment type="similarity">
    <text evidence="2">Belongs to the NIPA family.</text>
</comment>
<accession>A0AAV2H0J3</accession>
<dbReference type="Pfam" id="PF05653">
    <property type="entry name" value="Mg_trans_NIPA"/>
    <property type="match status" value="1"/>
</dbReference>
<evidence type="ECO:0000256" key="1">
    <source>
        <dbReference type="ARBA" id="ARBA00004141"/>
    </source>
</evidence>
<dbReference type="PANTHER" id="PTHR12570">
    <property type="match status" value="1"/>
</dbReference>
<evidence type="ECO:0000256" key="4">
    <source>
        <dbReference type="ARBA" id="ARBA00022989"/>
    </source>
</evidence>
<proteinExistence type="inferred from homology"/>
<feature type="transmembrane region" description="Helical" evidence="6">
    <location>
        <begin position="12"/>
        <end position="31"/>
    </location>
</feature>
<feature type="transmembrane region" description="Helical" evidence="6">
    <location>
        <begin position="248"/>
        <end position="268"/>
    </location>
</feature>
<evidence type="ECO:0000256" key="3">
    <source>
        <dbReference type="ARBA" id="ARBA00022692"/>
    </source>
</evidence>
<dbReference type="SUPFAM" id="SSF103481">
    <property type="entry name" value="Multidrug resistance efflux transporter EmrE"/>
    <property type="match status" value="1"/>
</dbReference>
<protein>
    <recommendedName>
        <fullName evidence="9">Magnesium transporter NIPA2</fullName>
    </recommendedName>
</protein>
<comment type="caution">
    <text evidence="7">The sequence shown here is derived from an EMBL/GenBank/DDBJ whole genome shotgun (WGS) entry which is preliminary data.</text>
</comment>
<feature type="transmembrane region" description="Helical" evidence="6">
    <location>
        <begin position="179"/>
        <end position="197"/>
    </location>
</feature>
<comment type="subcellular location">
    <subcellularLocation>
        <location evidence="1">Membrane</location>
        <topology evidence="1">Multi-pass membrane protein</topology>
    </subcellularLocation>
</comment>
<reference evidence="7 8" key="1">
    <citation type="submission" date="2024-04" db="EMBL/GenBank/DDBJ databases">
        <authorList>
            <consortium name="Genoscope - CEA"/>
            <person name="William W."/>
        </authorList>
    </citation>
    <scope>NUCLEOTIDE SEQUENCE [LARGE SCALE GENOMIC DNA]</scope>
</reference>
<keyword evidence="4 6" id="KW-1133">Transmembrane helix</keyword>
<evidence type="ECO:0000313" key="7">
    <source>
        <dbReference type="EMBL" id="CAL1526851.1"/>
    </source>
</evidence>
<feature type="transmembrane region" description="Helical" evidence="6">
    <location>
        <begin position="58"/>
        <end position="80"/>
    </location>
</feature>
<organism evidence="7 8">
    <name type="scientific">Lymnaea stagnalis</name>
    <name type="common">Great pond snail</name>
    <name type="synonym">Helix stagnalis</name>
    <dbReference type="NCBI Taxonomy" id="6523"/>
    <lineage>
        <taxon>Eukaryota</taxon>
        <taxon>Metazoa</taxon>
        <taxon>Spiralia</taxon>
        <taxon>Lophotrochozoa</taxon>
        <taxon>Mollusca</taxon>
        <taxon>Gastropoda</taxon>
        <taxon>Heterobranchia</taxon>
        <taxon>Euthyneura</taxon>
        <taxon>Panpulmonata</taxon>
        <taxon>Hygrophila</taxon>
        <taxon>Lymnaeoidea</taxon>
        <taxon>Lymnaeidae</taxon>
        <taxon>Lymnaea</taxon>
    </lineage>
</organism>
<dbReference type="AlphaFoldDB" id="A0AAV2H0J3"/>
<feature type="transmembrane region" description="Helical" evidence="6">
    <location>
        <begin position="280"/>
        <end position="300"/>
    </location>
</feature>
<gene>
    <name evidence="7" type="ORF">GSLYS_00001028001</name>
</gene>
<feature type="transmembrane region" description="Helical" evidence="6">
    <location>
        <begin position="152"/>
        <end position="172"/>
    </location>
</feature>
<feature type="transmembrane region" description="Helical" evidence="6">
    <location>
        <begin position="112"/>
        <end position="132"/>
    </location>
</feature>
<keyword evidence="3 6" id="KW-0812">Transmembrane</keyword>
<evidence type="ECO:0008006" key="9">
    <source>
        <dbReference type="Google" id="ProtNLM"/>
    </source>
</evidence>
<feature type="transmembrane region" description="Helical" evidence="6">
    <location>
        <begin position="217"/>
        <end position="236"/>
    </location>
</feature>
<dbReference type="GO" id="GO:0015095">
    <property type="term" value="F:magnesium ion transmembrane transporter activity"/>
    <property type="evidence" value="ECO:0007669"/>
    <property type="project" value="InterPro"/>
</dbReference>
<keyword evidence="5 6" id="KW-0472">Membrane</keyword>
<dbReference type="InterPro" id="IPR037185">
    <property type="entry name" value="EmrE-like"/>
</dbReference>
<dbReference type="Proteomes" id="UP001497497">
    <property type="component" value="Unassembled WGS sequence"/>
</dbReference>